<dbReference type="InterPro" id="IPR022775">
    <property type="entry name" value="AP_mu_sigma_su"/>
</dbReference>
<gene>
    <name evidence="7" type="ORF">GSI_08280</name>
</gene>
<proteinExistence type="inferred from homology"/>
<evidence type="ECO:0000256" key="2">
    <source>
        <dbReference type="ARBA" id="ARBA00006972"/>
    </source>
</evidence>
<dbReference type="GO" id="GO:0016192">
    <property type="term" value="P:vesicle-mediated transport"/>
    <property type="evidence" value="ECO:0007669"/>
    <property type="project" value="InterPro"/>
</dbReference>
<organism evidence="7 8">
    <name type="scientific">Ganoderma sinense ZZ0214-1</name>
    <dbReference type="NCBI Taxonomy" id="1077348"/>
    <lineage>
        <taxon>Eukaryota</taxon>
        <taxon>Fungi</taxon>
        <taxon>Dikarya</taxon>
        <taxon>Basidiomycota</taxon>
        <taxon>Agaricomycotina</taxon>
        <taxon>Agaricomycetes</taxon>
        <taxon>Polyporales</taxon>
        <taxon>Polyporaceae</taxon>
        <taxon>Ganoderma</taxon>
    </lineage>
</organism>
<keyword evidence="5" id="KW-0472">Membrane</keyword>
<evidence type="ECO:0000259" key="6">
    <source>
        <dbReference type="Pfam" id="PF01217"/>
    </source>
</evidence>
<keyword evidence="8" id="KW-1185">Reference proteome</keyword>
<dbReference type="Gene3D" id="3.30.450.60">
    <property type="match status" value="1"/>
</dbReference>
<dbReference type="PROSITE" id="PS00989">
    <property type="entry name" value="CLAT_ADAPTOR_S"/>
    <property type="match status" value="1"/>
</dbReference>
<evidence type="ECO:0000313" key="8">
    <source>
        <dbReference type="Proteomes" id="UP000230002"/>
    </source>
</evidence>
<keyword evidence="3" id="KW-0813">Transport</keyword>
<dbReference type="GO" id="GO:0030117">
    <property type="term" value="C:membrane coat"/>
    <property type="evidence" value="ECO:0007669"/>
    <property type="project" value="InterPro"/>
</dbReference>
<dbReference type="EMBL" id="AYKW01000020">
    <property type="protein sequence ID" value="PIL29643.1"/>
    <property type="molecule type" value="Genomic_DNA"/>
</dbReference>
<dbReference type="OrthoDB" id="10261046at2759"/>
<evidence type="ECO:0000256" key="3">
    <source>
        <dbReference type="ARBA" id="ARBA00022448"/>
    </source>
</evidence>
<evidence type="ECO:0000256" key="1">
    <source>
        <dbReference type="ARBA" id="ARBA00004308"/>
    </source>
</evidence>
<dbReference type="GO" id="GO:0012505">
    <property type="term" value="C:endomembrane system"/>
    <property type="evidence" value="ECO:0007669"/>
    <property type="project" value="UniProtKB-SubCell"/>
</dbReference>
<dbReference type="SUPFAM" id="SSF64356">
    <property type="entry name" value="SNARE-like"/>
    <property type="match status" value="1"/>
</dbReference>
<dbReference type="InterPro" id="IPR011012">
    <property type="entry name" value="Longin-like_dom_sf"/>
</dbReference>
<feature type="domain" description="AP complex mu/sigma subunit" evidence="6">
    <location>
        <begin position="437"/>
        <end position="565"/>
    </location>
</feature>
<dbReference type="InterPro" id="IPR016635">
    <property type="entry name" value="AP_complex_ssu"/>
</dbReference>
<sequence length="611" mass="68865">MSYSQLPIDVIHEILEGAPDFATLSAATRISKTHHEVFKAHPRSIVRAVAQNVVGHALHPAARLADYHRRCSQWDQSFQTRADISGLPDEDHFAILDFTKSPTLTPAMEQNAGAVRILRNFYSQRRKDRTSPKCVLDHKEALRFDRAMYRYWLWLEMVQENAVWKDEDPSDDDEDNDQETEPELRDEFVAIVKSLSSEELLEILHVSAFVVETRLWRASWATPLSTFHTSSVDPASLARSLTDMDYSGSFNYVTWDPIQEFIKDVLLSRNVKPEQLHDKISNAIVTTVIGAGDKCSRCQAVRDGDLLGAQNMFLLTGLFPIRERISLLPGLLPRNGEETRLIESNILRPRASDREKSVFHEIVDLEVESVDDDAPAEEQWSKDEWYCLACIKELYRQRFLPWWKKTRQGDGSPTKDDCWYGYNCRTMTHRPAHASKLNSQQTLVEKIYALVSARPAGLCNFLDAPELEAFLKPPKGDDGEKLRVVYRSYATLYFVFVVDSAESELGILDLIQVFVESLDGAFENVCELDLVFHFDEAHHILAEIIQGGLVLETNVNEIDRAVQDAAKARKESFASANPLSLTGGGAVGSRGAGLQTPLGWLTGRLTGVGGR</sequence>
<accession>A0A2G8S794</accession>
<reference evidence="7 8" key="1">
    <citation type="journal article" date="2015" name="Sci. Rep.">
        <title>Chromosome-level genome map provides insights into diverse defense mechanisms in the medicinal fungus Ganoderma sinense.</title>
        <authorList>
            <person name="Zhu Y."/>
            <person name="Xu J."/>
            <person name="Sun C."/>
            <person name="Zhou S."/>
            <person name="Xu H."/>
            <person name="Nelson D.R."/>
            <person name="Qian J."/>
            <person name="Song J."/>
            <person name="Luo H."/>
            <person name="Xiang L."/>
            <person name="Li Y."/>
            <person name="Xu Z."/>
            <person name="Ji A."/>
            <person name="Wang L."/>
            <person name="Lu S."/>
            <person name="Hayward A."/>
            <person name="Sun W."/>
            <person name="Li X."/>
            <person name="Schwartz D.C."/>
            <person name="Wang Y."/>
            <person name="Chen S."/>
        </authorList>
    </citation>
    <scope>NUCLEOTIDE SEQUENCE [LARGE SCALE GENOMIC DNA]</scope>
    <source>
        <strain evidence="7 8">ZZ0214-1</strain>
    </source>
</reference>
<dbReference type="AlphaFoldDB" id="A0A2G8S794"/>
<dbReference type="PANTHER" id="PTHR11753">
    <property type="entry name" value="ADAPTOR COMPLEXES SMALL SUBUNIT FAMILY"/>
    <property type="match status" value="1"/>
</dbReference>
<name>A0A2G8S794_9APHY</name>
<evidence type="ECO:0000313" key="7">
    <source>
        <dbReference type="EMBL" id="PIL29643.1"/>
    </source>
</evidence>
<protein>
    <recommendedName>
        <fullName evidence="6">AP complex mu/sigma subunit domain-containing protein</fullName>
    </recommendedName>
</protein>
<dbReference type="STRING" id="1077348.A0A2G8S794"/>
<comment type="subcellular location">
    <subcellularLocation>
        <location evidence="1">Endomembrane system</location>
    </subcellularLocation>
</comment>
<comment type="similarity">
    <text evidence="2">Belongs to the adaptor complexes small subunit family.</text>
</comment>
<dbReference type="InterPro" id="IPR000804">
    <property type="entry name" value="Clathrin_sm-chain_CS"/>
</dbReference>
<dbReference type="Proteomes" id="UP000230002">
    <property type="component" value="Unassembled WGS sequence"/>
</dbReference>
<dbReference type="GO" id="GO:0006886">
    <property type="term" value="P:intracellular protein transport"/>
    <property type="evidence" value="ECO:0007669"/>
    <property type="project" value="InterPro"/>
</dbReference>
<evidence type="ECO:0000256" key="4">
    <source>
        <dbReference type="ARBA" id="ARBA00022927"/>
    </source>
</evidence>
<comment type="caution">
    <text evidence="7">The sequence shown here is derived from an EMBL/GenBank/DDBJ whole genome shotgun (WGS) entry which is preliminary data.</text>
</comment>
<evidence type="ECO:0000256" key="5">
    <source>
        <dbReference type="ARBA" id="ARBA00023136"/>
    </source>
</evidence>
<dbReference type="Pfam" id="PF01217">
    <property type="entry name" value="Clat_adaptor_s"/>
    <property type="match status" value="1"/>
</dbReference>
<keyword evidence="4" id="KW-0653">Protein transport</keyword>